<feature type="transmembrane region" description="Helical" evidence="1">
    <location>
        <begin position="80"/>
        <end position="100"/>
    </location>
</feature>
<gene>
    <name evidence="2" type="ORF">jaqu_24950</name>
</gene>
<dbReference type="AlphaFoldDB" id="A0A0D1EDH9"/>
<keyword evidence="3" id="KW-1185">Reference proteome</keyword>
<dbReference type="RefSeq" id="WP_043919298.1">
    <property type="nucleotide sequence ID" value="NZ_FZPF01000011.1"/>
</dbReference>
<keyword evidence="1" id="KW-0812">Transmembrane</keyword>
<feature type="transmembrane region" description="Helical" evidence="1">
    <location>
        <begin position="37"/>
        <end position="60"/>
    </location>
</feature>
<accession>A0A0D1EDH9</accession>
<dbReference type="PATRIC" id="fig|935700.4.peg.2573"/>
<feature type="transmembrane region" description="Helical" evidence="1">
    <location>
        <begin position="6"/>
        <end position="25"/>
    </location>
</feature>
<organism evidence="2 3">
    <name type="scientific">Jannaschia aquimarina</name>
    <dbReference type="NCBI Taxonomy" id="935700"/>
    <lineage>
        <taxon>Bacteria</taxon>
        <taxon>Pseudomonadati</taxon>
        <taxon>Pseudomonadota</taxon>
        <taxon>Alphaproteobacteria</taxon>
        <taxon>Rhodobacterales</taxon>
        <taxon>Roseobacteraceae</taxon>
        <taxon>Jannaschia</taxon>
    </lineage>
</organism>
<evidence type="ECO:0000313" key="2">
    <source>
        <dbReference type="EMBL" id="KIT15754.1"/>
    </source>
</evidence>
<name>A0A0D1EDH9_9RHOB</name>
<sequence length="109" mass="11608">MFEAGMVVGALVATAVACLVLWGLLRLAFRLGRIRAVWVVAVPLGALILYGAAMLGWSLISPTPVEVDGVAIPASAFRTQSLLNFATLCALFAVLVTTTLRLRRRNAEP</sequence>
<dbReference type="EMBL" id="JYFE01000044">
    <property type="protein sequence ID" value="KIT15754.1"/>
    <property type="molecule type" value="Genomic_DNA"/>
</dbReference>
<keyword evidence="1" id="KW-0472">Membrane</keyword>
<protein>
    <submittedName>
        <fullName evidence="2">Uncharacterized protein</fullName>
    </submittedName>
</protein>
<proteinExistence type="predicted"/>
<dbReference type="Proteomes" id="UP000032232">
    <property type="component" value="Unassembled WGS sequence"/>
</dbReference>
<comment type="caution">
    <text evidence="2">The sequence shown here is derived from an EMBL/GenBank/DDBJ whole genome shotgun (WGS) entry which is preliminary data.</text>
</comment>
<dbReference type="STRING" id="935700.jaqu_24950"/>
<evidence type="ECO:0000256" key="1">
    <source>
        <dbReference type="SAM" id="Phobius"/>
    </source>
</evidence>
<evidence type="ECO:0000313" key="3">
    <source>
        <dbReference type="Proteomes" id="UP000032232"/>
    </source>
</evidence>
<keyword evidence="1" id="KW-1133">Transmembrane helix</keyword>
<reference evidence="2 3" key="1">
    <citation type="submission" date="2015-02" db="EMBL/GenBank/DDBJ databases">
        <title>Genome Sequence of Jannaschia aquimarina DSM28248, a member of the Roseobacter clade.</title>
        <authorList>
            <person name="Voget S."/>
            <person name="Daniel R."/>
        </authorList>
    </citation>
    <scope>NUCLEOTIDE SEQUENCE [LARGE SCALE GENOMIC DNA]</scope>
    <source>
        <strain evidence="2 3">GSW-M26</strain>
    </source>
</reference>